<dbReference type="RefSeq" id="WP_147160760.1">
    <property type="nucleotide sequence ID" value="NZ_BJYR01000022.1"/>
</dbReference>
<dbReference type="PROSITE" id="PS51725">
    <property type="entry name" value="ABM"/>
    <property type="match status" value="1"/>
</dbReference>
<dbReference type="Proteomes" id="UP000321464">
    <property type="component" value="Unassembled WGS sequence"/>
</dbReference>
<sequence>MAFSFLSRFRIRADKEAEFIALAREMEALAPSEPGTLAYQFYRLAEPGMFAVYERFKDEEADKAHMAYPHNQPLIERMIACMDGSYTRELLYDLEAGA</sequence>
<keyword evidence="3" id="KW-1185">Reference proteome</keyword>
<dbReference type="AlphaFoldDB" id="A0A512AP20"/>
<evidence type="ECO:0000313" key="3">
    <source>
        <dbReference type="Proteomes" id="UP000321464"/>
    </source>
</evidence>
<dbReference type="InterPro" id="IPR011008">
    <property type="entry name" value="Dimeric_a/b-barrel"/>
</dbReference>
<organism evidence="2 3">
    <name type="scientific">Novosphingobium sediminis</name>
    <dbReference type="NCBI Taxonomy" id="707214"/>
    <lineage>
        <taxon>Bacteria</taxon>
        <taxon>Pseudomonadati</taxon>
        <taxon>Pseudomonadota</taxon>
        <taxon>Alphaproteobacteria</taxon>
        <taxon>Sphingomonadales</taxon>
        <taxon>Sphingomonadaceae</taxon>
        <taxon>Novosphingobium</taxon>
    </lineage>
</organism>
<accession>A0A512AP20</accession>
<protein>
    <recommendedName>
        <fullName evidence="1">ABM domain-containing protein</fullName>
    </recommendedName>
</protein>
<gene>
    <name evidence="2" type="ORF">NSE01_32760</name>
</gene>
<proteinExistence type="predicted"/>
<dbReference type="SUPFAM" id="SSF54909">
    <property type="entry name" value="Dimeric alpha+beta barrel"/>
    <property type="match status" value="1"/>
</dbReference>
<name>A0A512AP20_9SPHN</name>
<comment type="caution">
    <text evidence="2">The sequence shown here is derived from an EMBL/GenBank/DDBJ whole genome shotgun (WGS) entry which is preliminary data.</text>
</comment>
<dbReference type="Gene3D" id="3.30.70.100">
    <property type="match status" value="1"/>
</dbReference>
<dbReference type="OrthoDB" id="9804891at2"/>
<evidence type="ECO:0000259" key="1">
    <source>
        <dbReference type="PROSITE" id="PS51725"/>
    </source>
</evidence>
<reference evidence="2 3" key="1">
    <citation type="submission" date="2019-07" db="EMBL/GenBank/DDBJ databases">
        <title>Whole genome shotgun sequence of Novosphingobium sediminis NBRC 106119.</title>
        <authorList>
            <person name="Hosoyama A."/>
            <person name="Uohara A."/>
            <person name="Ohji S."/>
            <person name="Ichikawa N."/>
        </authorList>
    </citation>
    <scope>NUCLEOTIDE SEQUENCE [LARGE SCALE GENOMIC DNA]</scope>
    <source>
        <strain evidence="2 3">NBRC 106119</strain>
    </source>
</reference>
<dbReference type="InterPro" id="IPR007138">
    <property type="entry name" value="ABM_dom"/>
</dbReference>
<dbReference type="Pfam" id="PF03992">
    <property type="entry name" value="ABM"/>
    <property type="match status" value="1"/>
</dbReference>
<feature type="domain" description="ABM" evidence="1">
    <location>
        <begin position="3"/>
        <end position="90"/>
    </location>
</feature>
<dbReference type="EMBL" id="BJYR01000022">
    <property type="protein sequence ID" value="GEO01444.1"/>
    <property type="molecule type" value="Genomic_DNA"/>
</dbReference>
<evidence type="ECO:0000313" key="2">
    <source>
        <dbReference type="EMBL" id="GEO01444.1"/>
    </source>
</evidence>